<dbReference type="AlphaFoldDB" id="A0AAD5USJ4"/>
<reference evidence="2" key="1">
    <citation type="submission" date="2022-07" db="EMBL/GenBank/DDBJ databases">
        <title>Genome Sequence of Physisporinus lineatus.</title>
        <authorList>
            <person name="Buettner E."/>
        </authorList>
    </citation>
    <scope>NUCLEOTIDE SEQUENCE</scope>
    <source>
        <strain evidence="2">VT162</strain>
    </source>
</reference>
<dbReference type="EMBL" id="JANAWD010000874">
    <property type="protein sequence ID" value="KAJ3475338.1"/>
    <property type="molecule type" value="Genomic_DNA"/>
</dbReference>
<protein>
    <submittedName>
        <fullName evidence="2">Uncharacterized protein</fullName>
    </submittedName>
</protein>
<feature type="compositionally biased region" description="Polar residues" evidence="1">
    <location>
        <begin position="461"/>
        <end position="475"/>
    </location>
</feature>
<dbReference type="PANTHER" id="PTHR38696:SF1">
    <property type="entry name" value="MEDIATOR OF RNA POLYMERASE II TRANSCRIPTION SUBUNIT 13"/>
    <property type="match status" value="1"/>
</dbReference>
<feature type="region of interest" description="Disordered" evidence="1">
    <location>
        <begin position="315"/>
        <end position="374"/>
    </location>
</feature>
<gene>
    <name evidence="2" type="ORF">NLI96_g11901</name>
</gene>
<sequence>MAQQPLKHPVPSNASLPGSSSPNVGPNAQFLPRKEFIPDHRIASAFSLLTLSGPGLVRLYNFPQQTIDFLRIRLGQTGFLDTVKEDRERKFIEYTLTGKPWASPKRYKTEKLIVDILDVILHSGHSLLSSIDYGRETDDRLAIAFSRPADKTSVCASLPNGSAFSLNQPIRTPFAISFSSTTVVRVIHPPLRYTPGISTAVRQAWPRGVVSEKAYDNVIEFKLKGYKWFEEDTFATDSLHQILGLFSALDHHGFTLLCSLSLAGRSRVKDLWIFTGLADDNRSDNQTETPQTTHSELKREITPLPHAINVVLPSPLSQTEPQTPSNAPKQSNPQVPSSLSKGTSHARSVSDSTALPSSRSFPFGKGSSLPLRKIHKRQSRDIPTAFVPDSQYPYDPSLFPNVASHKVAPDKSPSVGSVDMTGIGTSKLSAAIPMRSPDGFYTVDGHPDGVSPAIDHHTRSPRVSQSSPYPQFLTSRNRRASADSRPVLSVTQDPMRMRSHSSEGRPYPQPSLLFPSEQIRTSQMPPQTSNGTPPTHSPADRRELGGPSTRKNSESPPSLEPTEAKPRPPEMPWSPTQPLLTPGVFRDSAMTYGTTTRHSSEIPIAWTGKSPEPMARRMLNGHTDRYDERRGGSSQPHSHSNGRHDHDRVSAVNAGPSPPGGWPREEKTRNDAPPQIPPVFATIRERPSQEREEGGFSGKSNPREVQRNGSVSSHSPEKVDPSVQGVRRSEVASVGLVPPSGAGGTTGGKKYKATHLRNQVNANGDAEHEKERTTRPPLANTRRETSSIASGWVMVNVEGHKKSEVVGATDNARVGSSSSGPAAPRPDHVRSASDSRLLTRGKPPQNGGVVQASMSPAAKAIAIIDAQGAKEKEQSGGMFKRLLNRGKGKASGSSSPTTNHVEGNKVVLRRRYPEQLASQGESGTPKGQRTKKGAKI</sequence>
<evidence type="ECO:0000313" key="3">
    <source>
        <dbReference type="Proteomes" id="UP001212997"/>
    </source>
</evidence>
<dbReference type="Proteomes" id="UP001212997">
    <property type="component" value="Unassembled WGS sequence"/>
</dbReference>
<feature type="compositionally biased region" description="Polar residues" evidence="1">
    <location>
        <begin position="315"/>
        <end position="360"/>
    </location>
</feature>
<dbReference type="PANTHER" id="PTHR38696">
    <property type="entry name" value="MEDIATOR OF RNA POLYMERASE II TRANSCRIPTION SUBUNIT 13"/>
    <property type="match status" value="1"/>
</dbReference>
<comment type="caution">
    <text evidence="2">The sequence shown here is derived from an EMBL/GenBank/DDBJ whole genome shotgun (WGS) entry which is preliminary data.</text>
</comment>
<keyword evidence="3" id="KW-1185">Reference proteome</keyword>
<evidence type="ECO:0000256" key="1">
    <source>
        <dbReference type="SAM" id="MobiDB-lite"/>
    </source>
</evidence>
<organism evidence="2 3">
    <name type="scientific">Meripilus lineatus</name>
    <dbReference type="NCBI Taxonomy" id="2056292"/>
    <lineage>
        <taxon>Eukaryota</taxon>
        <taxon>Fungi</taxon>
        <taxon>Dikarya</taxon>
        <taxon>Basidiomycota</taxon>
        <taxon>Agaricomycotina</taxon>
        <taxon>Agaricomycetes</taxon>
        <taxon>Polyporales</taxon>
        <taxon>Meripilaceae</taxon>
        <taxon>Meripilus</taxon>
    </lineage>
</organism>
<feature type="compositionally biased region" description="Polar residues" evidence="1">
    <location>
        <begin position="518"/>
        <end position="534"/>
    </location>
</feature>
<feature type="compositionally biased region" description="Polar residues" evidence="1">
    <location>
        <begin position="916"/>
        <end position="927"/>
    </location>
</feature>
<feature type="compositionally biased region" description="Basic and acidic residues" evidence="1">
    <location>
        <begin position="765"/>
        <end position="774"/>
    </location>
</feature>
<feature type="region of interest" description="Disordered" evidence="1">
    <location>
        <begin position="868"/>
        <end position="936"/>
    </location>
</feature>
<feature type="region of interest" description="Disordered" evidence="1">
    <location>
        <begin position="444"/>
        <end position="853"/>
    </location>
</feature>
<evidence type="ECO:0000313" key="2">
    <source>
        <dbReference type="EMBL" id="KAJ3475338.1"/>
    </source>
</evidence>
<feature type="compositionally biased region" description="Basic and acidic residues" evidence="1">
    <location>
        <begin position="622"/>
        <end position="631"/>
    </location>
</feature>
<proteinExistence type="predicted"/>
<feature type="compositionally biased region" description="Polar residues" evidence="1">
    <location>
        <begin position="12"/>
        <end position="24"/>
    </location>
</feature>
<feature type="compositionally biased region" description="Basic and acidic residues" evidence="1">
    <location>
        <begin position="683"/>
        <end position="694"/>
    </location>
</feature>
<feature type="region of interest" description="Disordered" evidence="1">
    <location>
        <begin position="280"/>
        <end position="300"/>
    </location>
</feature>
<feature type="region of interest" description="Disordered" evidence="1">
    <location>
        <begin position="1"/>
        <end position="24"/>
    </location>
</feature>
<accession>A0AAD5USJ4</accession>
<feature type="compositionally biased region" description="Polar residues" evidence="1">
    <location>
        <begin position="891"/>
        <end position="901"/>
    </location>
</feature>
<name>A0AAD5USJ4_9APHY</name>